<protein>
    <submittedName>
        <fullName evidence="2">Uncharacterized protein</fullName>
    </submittedName>
</protein>
<comment type="caution">
    <text evidence="2">The sequence shown here is derived from an EMBL/GenBank/DDBJ whole genome shotgun (WGS) entry which is preliminary data.</text>
</comment>
<evidence type="ECO:0000313" key="3">
    <source>
        <dbReference type="Proteomes" id="UP000773614"/>
    </source>
</evidence>
<name>A0A964T8K3_9HYPH</name>
<keyword evidence="3" id="KW-1185">Reference proteome</keyword>
<dbReference type="EMBL" id="SPKJ01000099">
    <property type="protein sequence ID" value="MYZ49847.1"/>
    <property type="molecule type" value="Genomic_DNA"/>
</dbReference>
<dbReference type="Proteomes" id="UP000773614">
    <property type="component" value="Unassembled WGS sequence"/>
</dbReference>
<evidence type="ECO:0000313" key="2">
    <source>
        <dbReference type="EMBL" id="MYZ49847.1"/>
    </source>
</evidence>
<reference evidence="2" key="1">
    <citation type="submission" date="2019-03" db="EMBL/GenBank/DDBJ databases">
        <title>Afifella sp. nov., isolated from activated sludge.</title>
        <authorList>
            <person name="Li Q."/>
            <person name="Liu Y."/>
        </authorList>
    </citation>
    <scope>NUCLEOTIDE SEQUENCE</scope>
    <source>
        <strain evidence="2">L72</strain>
    </source>
</reference>
<feature type="region of interest" description="Disordered" evidence="1">
    <location>
        <begin position="146"/>
        <end position="171"/>
    </location>
</feature>
<feature type="compositionally biased region" description="Basic and acidic residues" evidence="1">
    <location>
        <begin position="146"/>
        <end position="155"/>
    </location>
</feature>
<organism evidence="2 3">
    <name type="scientific">Propylenella binzhouense</name>
    <dbReference type="NCBI Taxonomy" id="2555902"/>
    <lineage>
        <taxon>Bacteria</taxon>
        <taxon>Pseudomonadati</taxon>
        <taxon>Pseudomonadota</taxon>
        <taxon>Alphaproteobacteria</taxon>
        <taxon>Hyphomicrobiales</taxon>
        <taxon>Propylenellaceae</taxon>
        <taxon>Propylenella</taxon>
    </lineage>
</organism>
<evidence type="ECO:0000256" key="1">
    <source>
        <dbReference type="SAM" id="MobiDB-lite"/>
    </source>
</evidence>
<gene>
    <name evidence="2" type="ORF">E4O86_19250</name>
</gene>
<dbReference type="AlphaFoldDB" id="A0A964T8K3"/>
<proteinExistence type="predicted"/>
<accession>A0A964T8K3</accession>
<sequence>MRAAAPSIGEAVLIGGLVCHPEIAADRLERLAELRFGTAELDALAGALATALGEAPETRFGALRERIEREGHGAALAAVLDKLRASGLGEVGPAGDPDRAALIWDDAAHLRERAAILSIERQAAAMALAHETSDFHLDRLRDIQEQDVRNLHPDSQEEPGEIGIVHPFKRP</sequence>